<organism evidence="1">
    <name type="scientific">marine sediment metagenome</name>
    <dbReference type="NCBI Taxonomy" id="412755"/>
    <lineage>
        <taxon>unclassified sequences</taxon>
        <taxon>metagenomes</taxon>
        <taxon>ecological metagenomes</taxon>
    </lineage>
</organism>
<name>A0A0F9V7D0_9ZZZZ</name>
<accession>A0A0F9V7D0</accession>
<evidence type="ECO:0000313" key="1">
    <source>
        <dbReference type="EMBL" id="KKN69421.1"/>
    </source>
</evidence>
<dbReference type="EMBL" id="LAZR01000427">
    <property type="protein sequence ID" value="KKN69421.1"/>
    <property type="molecule type" value="Genomic_DNA"/>
</dbReference>
<reference evidence="1" key="1">
    <citation type="journal article" date="2015" name="Nature">
        <title>Complex archaea that bridge the gap between prokaryotes and eukaryotes.</title>
        <authorList>
            <person name="Spang A."/>
            <person name="Saw J.H."/>
            <person name="Jorgensen S.L."/>
            <person name="Zaremba-Niedzwiedzka K."/>
            <person name="Martijn J."/>
            <person name="Lind A.E."/>
            <person name="van Eijk R."/>
            <person name="Schleper C."/>
            <person name="Guy L."/>
            <person name="Ettema T.J."/>
        </authorList>
    </citation>
    <scope>NUCLEOTIDE SEQUENCE</scope>
</reference>
<sequence>MTPLILEVDSFGPMLMFRAVPGEIIARRFRLCRSCLAGAQAILNQFKMEYSVYPNETIRRPMWTHRNR</sequence>
<dbReference type="AlphaFoldDB" id="A0A0F9V7D0"/>
<comment type="caution">
    <text evidence="1">The sequence shown here is derived from an EMBL/GenBank/DDBJ whole genome shotgun (WGS) entry which is preliminary data.</text>
</comment>
<proteinExistence type="predicted"/>
<protein>
    <submittedName>
        <fullName evidence="1">Uncharacterized protein</fullName>
    </submittedName>
</protein>
<gene>
    <name evidence="1" type="ORF">LCGC14_0441480</name>
</gene>